<dbReference type="OMA" id="ESTIDEC"/>
<protein>
    <submittedName>
        <fullName evidence="1">(rape) hypothetical protein</fullName>
    </submittedName>
    <submittedName>
        <fullName evidence="2">BnaAnng25040D protein</fullName>
    </submittedName>
</protein>
<organism evidence="2 3">
    <name type="scientific">Brassica napus</name>
    <name type="common">Rape</name>
    <dbReference type="NCBI Taxonomy" id="3708"/>
    <lineage>
        <taxon>Eukaryota</taxon>
        <taxon>Viridiplantae</taxon>
        <taxon>Streptophyta</taxon>
        <taxon>Embryophyta</taxon>
        <taxon>Tracheophyta</taxon>
        <taxon>Spermatophyta</taxon>
        <taxon>Magnoliopsida</taxon>
        <taxon>eudicotyledons</taxon>
        <taxon>Gunneridae</taxon>
        <taxon>Pentapetalae</taxon>
        <taxon>rosids</taxon>
        <taxon>malvids</taxon>
        <taxon>Brassicales</taxon>
        <taxon>Brassicaceae</taxon>
        <taxon>Brassiceae</taxon>
        <taxon>Brassica</taxon>
    </lineage>
</organism>
<dbReference type="PaxDb" id="3708-A0A078JLL2"/>
<evidence type="ECO:0000313" key="3">
    <source>
        <dbReference type="Proteomes" id="UP000028999"/>
    </source>
</evidence>
<keyword evidence="3" id="KW-1185">Reference proteome</keyword>
<reference evidence="2" key="2">
    <citation type="submission" date="2014-06" db="EMBL/GenBank/DDBJ databases">
        <authorList>
            <person name="Genoscope - CEA"/>
        </authorList>
    </citation>
    <scope>NUCLEOTIDE SEQUENCE</scope>
</reference>
<reference evidence="1" key="3">
    <citation type="submission" date="2021-01" db="EMBL/GenBank/DDBJ databases">
        <authorList>
            <consortium name="Genoscope - CEA"/>
            <person name="William W."/>
        </authorList>
    </citation>
    <scope>NUCLEOTIDE SEQUENCE</scope>
</reference>
<accession>A0A078JLL2</accession>
<evidence type="ECO:0000313" key="1">
    <source>
        <dbReference type="EMBL" id="CAF2253359.1"/>
    </source>
</evidence>
<reference evidence="2 3" key="1">
    <citation type="journal article" date="2014" name="Science">
        <title>Plant genetics. Early allopolyploid evolution in the post-Neolithic Brassica napus oilseed genome.</title>
        <authorList>
            <person name="Chalhoub B."/>
            <person name="Denoeud F."/>
            <person name="Liu S."/>
            <person name="Parkin I.A."/>
            <person name="Tang H."/>
            <person name="Wang X."/>
            <person name="Chiquet J."/>
            <person name="Belcram H."/>
            <person name="Tong C."/>
            <person name="Samans B."/>
            <person name="Correa M."/>
            <person name="Da Silva C."/>
            <person name="Just J."/>
            <person name="Falentin C."/>
            <person name="Koh C.S."/>
            <person name="Le Clainche I."/>
            <person name="Bernard M."/>
            <person name="Bento P."/>
            <person name="Noel B."/>
            <person name="Labadie K."/>
            <person name="Alberti A."/>
            <person name="Charles M."/>
            <person name="Arnaud D."/>
            <person name="Guo H."/>
            <person name="Daviaud C."/>
            <person name="Alamery S."/>
            <person name="Jabbari K."/>
            <person name="Zhao M."/>
            <person name="Edger P.P."/>
            <person name="Chelaifa H."/>
            <person name="Tack D."/>
            <person name="Lassalle G."/>
            <person name="Mestiri I."/>
            <person name="Schnel N."/>
            <person name="Le Paslier M.C."/>
            <person name="Fan G."/>
            <person name="Renault V."/>
            <person name="Bayer P.E."/>
            <person name="Golicz A.A."/>
            <person name="Manoli S."/>
            <person name="Lee T.H."/>
            <person name="Thi V.H."/>
            <person name="Chalabi S."/>
            <person name="Hu Q."/>
            <person name="Fan C."/>
            <person name="Tollenaere R."/>
            <person name="Lu Y."/>
            <person name="Battail C."/>
            <person name="Shen J."/>
            <person name="Sidebottom C.H."/>
            <person name="Wang X."/>
            <person name="Canaguier A."/>
            <person name="Chauveau A."/>
            <person name="Berard A."/>
            <person name="Deniot G."/>
            <person name="Guan M."/>
            <person name="Liu Z."/>
            <person name="Sun F."/>
            <person name="Lim Y.P."/>
            <person name="Lyons E."/>
            <person name="Town C.D."/>
            <person name="Bancroft I."/>
            <person name="Wang X."/>
            <person name="Meng J."/>
            <person name="Ma J."/>
            <person name="Pires J.C."/>
            <person name="King G.J."/>
            <person name="Brunel D."/>
            <person name="Delourme R."/>
            <person name="Renard M."/>
            <person name="Aury J.M."/>
            <person name="Adams K.L."/>
            <person name="Batley J."/>
            <person name="Snowdon R.J."/>
            <person name="Tost J."/>
            <person name="Edwards D."/>
            <person name="Zhou Y."/>
            <person name="Hua W."/>
            <person name="Sharpe A.G."/>
            <person name="Paterson A.H."/>
            <person name="Guan C."/>
            <person name="Wincker P."/>
        </authorList>
    </citation>
    <scope>NUCLEOTIDE SEQUENCE [LARGE SCALE GENOMIC DNA]</scope>
    <source>
        <strain evidence="3">cv. Darmor-bzh</strain>
    </source>
</reference>
<dbReference type="EMBL" id="LK036404">
    <property type="protein sequence ID" value="CDY67699.1"/>
    <property type="molecule type" value="Genomic_DNA"/>
</dbReference>
<gene>
    <name evidence="2" type="primary">BnaAnng25040D</name>
    <name evidence="1" type="ORF">DARMORV10_A08P26360.1</name>
    <name evidence="2" type="ORF">GSBRNA2T00066017001</name>
</gene>
<name>A0A078JLL2_BRANA</name>
<dbReference type="Proteomes" id="UP001295469">
    <property type="component" value="Chromosome A08"/>
</dbReference>
<dbReference type="AlphaFoldDB" id="A0A078JLL2"/>
<evidence type="ECO:0000313" key="2">
    <source>
        <dbReference type="EMBL" id="CDY67699.1"/>
    </source>
</evidence>
<dbReference type="Proteomes" id="UP000028999">
    <property type="component" value="Unassembled WGS sequence"/>
</dbReference>
<proteinExistence type="predicted"/>
<sequence>MKECEEEESYWESPEPAHSVPLRRLCRLTVALSQNASSPIGDLRRFLRRSLTLCFPLQLISLVVLVRNLLESTIDECG</sequence>
<dbReference type="Gramene" id="CDY67699">
    <property type="protein sequence ID" value="CDY67699"/>
    <property type="gene ID" value="GSBRNA2T00066017001"/>
</dbReference>
<dbReference type="EMBL" id="HG994362">
    <property type="protein sequence ID" value="CAF2253359.1"/>
    <property type="molecule type" value="Genomic_DNA"/>
</dbReference>